<name>A0A6C0BHV1_9ZZZZ</name>
<accession>A0A6C0BHV1</accession>
<dbReference type="InterPro" id="IPR006813">
    <property type="entry name" value="Glyco_trans_17"/>
</dbReference>
<evidence type="ECO:0008006" key="2">
    <source>
        <dbReference type="Google" id="ProtNLM"/>
    </source>
</evidence>
<organism evidence="1">
    <name type="scientific">viral metagenome</name>
    <dbReference type="NCBI Taxonomy" id="1070528"/>
    <lineage>
        <taxon>unclassified sequences</taxon>
        <taxon>metagenomes</taxon>
        <taxon>organismal metagenomes</taxon>
    </lineage>
</organism>
<dbReference type="PANTHER" id="PTHR12224">
    <property type="entry name" value="BETA-1,4-MANNOSYL-GLYCOPROTEIN BETA-1,4-N-ACETYLGLUCOSAMINYL-TRANSFERASE"/>
    <property type="match status" value="1"/>
</dbReference>
<protein>
    <recommendedName>
        <fullName evidence="2">Glycosyltransferase</fullName>
    </recommendedName>
</protein>
<reference evidence="1" key="1">
    <citation type="journal article" date="2020" name="Nature">
        <title>Giant virus diversity and host interactions through global metagenomics.</title>
        <authorList>
            <person name="Schulz F."/>
            <person name="Roux S."/>
            <person name="Paez-Espino D."/>
            <person name="Jungbluth S."/>
            <person name="Walsh D.A."/>
            <person name="Denef V.J."/>
            <person name="McMahon K.D."/>
            <person name="Konstantinidis K.T."/>
            <person name="Eloe-Fadrosh E.A."/>
            <person name="Kyrpides N.C."/>
            <person name="Woyke T."/>
        </authorList>
    </citation>
    <scope>NUCLEOTIDE SEQUENCE</scope>
    <source>
        <strain evidence="1">GVMAG-M-3300013006-15</strain>
    </source>
</reference>
<dbReference type="AlphaFoldDB" id="A0A6C0BHV1"/>
<dbReference type="GO" id="GO:0006044">
    <property type="term" value="P:N-acetylglucosamine metabolic process"/>
    <property type="evidence" value="ECO:0007669"/>
    <property type="project" value="TreeGrafter"/>
</dbReference>
<dbReference type="PANTHER" id="PTHR12224:SF0">
    <property type="entry name" value="BETA-1,4-MANNOSYL-GLYCOPROTEIN 4-BETA-N-ACETYLGLUCOSAMINYLTRANSFERASE"/>
    <property type="match status" value="1"/>
</dbReference>
<evidence type="ECO:0000313" key="1">
    <source>
        <dbReference type="EMBL" id="QHS91690.1"/>
    </source>
</evidence>
<sequence length="263" mass="31750">MKIVDCFTFYNELEMLNYRLNLLDPYVDYFIIVEAHQTHVGKEKPLFFKENAERFKQFNDKIIHIIVELPHKYPCSIEKNEYWKNENYQRDCISEGLDHIKLNEDDILILSDLDEIPNPELLRGIKNKQVVPFDLVSLEQDLYYYNLRCRIVSKWYHSKIMKYGWYKQSDLTFNKIREVTNHAFYNSGWHLSYFGNSEFISNKLKNFAHQEYNSKEFTDISNIEDKIKTCKDLFGRNQEFEIIAIKDNKNLPPLYEKYLTNFQ</sequence>
<proteinExistence type="predicted"/>
<dbReference type="GO" id="GO:0003830">
    <property type="term" value="F:beta-1,4-mannosylglycoprotein 4-beta-N-acetylglucosaminyltransferase activity"/>
    <property type="evidence" value="ECO:0007669"/>
    <property type="project" value="InterPro"/>
</dbReference>
<dbReference type="GO" id="GO:0016020">
    <property type="term" value="C:membrane"/>
    <property type="evidence" value="ECO:0007669"/>
    <property type="project" value="InterPro"/>
</dbReference>
<dbReference type="Pfam" id="PF04724">
    <property type="entry name" value="Glyco_transf_17"/>
    <property type="match status" value="1"/>
</dbReference>
<dbReference type="EMBL" id="MN739162">
    <property type="protein sequence ID" value="QHS91690.1"/>
    <property type="molecule type" value="Genomic_DNA"/>
</dbReference>